<accession>A0A8S5PG47</accession>
<evidence type="ECO:0008006" key="2">
    <source>
        <dbReference type="Google" id="ProtNLM"/>
    </source>
</evidence>
<protein>
    <recommendedName>
        <fullName evidence="2">Tail fiber protein</fullName>
    </recommendedName>
</protein>
<dbReference type="EMBL" id="BK015425">
    <property type="protein sequence ID" value="DAE06062.1"/>
    <property type="molecule type" value="Genomic_DNA"/>
</dbReference>
<proteinExistence type="predicted"/>
<name>A0A8S5PG47_9CAUD</name>
<organism evidence="1">
    <name type="scientific">Siphoviridae sp. ctsxw88</name>
    <dbReference type="NCBI Taxonomy" id="2825701"/>
    <lineage>
        <taxon>Viruses</taxon>
        <taxon>Duplodnaviria</taxon>
        <taxon>Heunggongvirae</taxon>
        <taxon>Uroviricota</taxon>
        <taxon>Caudoviricetes</taxon>
    </lineage>
</organism>
<sequence>MALEWTNKTNGVDNVDANDVNTLAKAITEDETDLATHKSAVVLQHPDKSVTTAKIADSAVTTDKINDKAVTKDKINEGAVITAKIADKAITTDKLADNSVTETKLDTTLSGKINSKANSSDVYTKTEIDTKLDTKADKATTLGGYGILNAYTKAQVDTALEEKADVEDVYSKTQADIKLAQKANADDVYTKAQTDTKLETKENVANKVTEISDTSTNEQYPSAKAVNDIVKAAKTSANSTFANALKGNASGENAVRIDDSSPIEHEMSVKVSSKNLIPYPYSNFTKTTVVNGITFTNNGDGTITANGTATSPAQIFLNSNKKLPVDCNLSYALSGCPQNGGNNIYYCDVLLYNGNTLVKTVRDVGNGNIISPSSSVVWNTLSYKIYIETGITVENLVFKPQIELGATATEYTPYISDLTSVTLSEYGKNLIPATTVSKTSQGLTATSQSDGTIIINGTCTGSYYLALDTLNVLKGEQFTVHSSVPSNVTEKEYQFYLSGRTTGLASLYAITQSGRTYNPPISGEYACLFFAATGQTFNNFKLSYQLELGAIKTTYESYKAPKTNTPQADGTVTGVKNIYPTTTLLSDTDGVVIDAEYNRDINKAFEELQNAILSQGGNV</sequence>
<evidence type="ECO:0000313" key="1">
    <source>
        <dbReference type="EMBL" id="DAE06062.1"/>
    </source>
</evidence>
<reference evidence="1" key="1">
    <citation type="journal article" date="2021" name="Proc. Natl. Acad. Sci. U.S.A.">
        <title>A Catalog of Tens of Thousands of Viruses from Human Metagenomes Reveals Hidden Associations with Chronic Diseases.</title>
        <authorList>
            <person name="Tisza M.J."/>
            <person name="Buck C.B."/>
        </authorList>
    </citation>
    <scope>NUCLEOTIDE SEQUENCE</scope>
    <source>
        <strain evidence="1">Ctsxw88</strain>
    </source>
</reference>